<evidence type="ECO:0000256" key="10">
    <source>
        <dbReference type="ARBA" id="ARBA00022622"/>
    </source>
</evidence>
<sequence length="446" mass="50426">MQIFPSFAVLLLIGHKLPGSFACTVDLARSHCTCSFADLKNFYKFLVCMDASVFEFRDGNFEDLSDISRYTQTLRILAPNLELPIDKIILGNSVLDENFLKMFLDVTQNVKIRELVFEDCIFTGRAEWRSMKGTLPQMRSLQFVNVSSASLTDRGEDFSYLSSWIAQVENFVLTRSQITQIPRSISMHFKDLRVLDLSENGLQDQGVSGSFSDGLFFNLMTLKLRHNNLTSFDVACKALSQLPNLQDSDLSQNNFAMPPSSPCEWPPSTRLLNLSDTGLEHVNAHLLPPSTEVLDLSYNQLSVLDVSLPHLKKVYLSNNRLLSFPSSNNLPDLEILFLDGNRITHFPKDQLQTFKHLSILKADQNPYNCTCSVVNEMKELSNRSLEVQQWPEGYFCDSPSVYKGQQVKEVECSVSEGHKPLFITIISVVIVLVYIVPGEDSLFCFI</sequence>
<keyword evidence="22" id="KW-1185">Reference proteome</keyword>
<dbReference type="InterPro" id="IPR001611">
    <property type="entry name" value="Leu-rich_rpt"/>
</dbReference>
<dbReference type="PROSITE" id="PS51450">
    <property type="entry name" value="LRR"/>
    <property type="match status" value="2"/>
</dbReference>
<evidence type="ECO:0000256" key="20">
    <source>
        <dbReference type="ARBA" id="ARBA00031013"/>
    </source>
</evidence>
<evidence type="ECO:0000256" key="6">
    <source>
        <dbReference type="ARBA" id="ARBA00022475"/>
    </source>
</evidence>
<keyword evidence="10" id="KW-0336">GPI-anchor</keyword>
<evidence type="ECO:0000256" key="18">
    <source>
        <dbReference type="ARBA" id="ARBA00023198"/>
    </source>
</evidence>
<keyword evidence="15" id="KW-0472">Membrane</keyword>
<name>A0A6P8PHI4_GEOSA</name>
<dbReference type="Pfam" id="PF13855">
    <property type="entry name" value="LRR_8"/>
    <property type="match status" value="1"/>
</dbReference>
<dbReference type="OrthoDB" id="676979at2759"/>
<dbReference type="PANTHER" id="PTHR10630:SF3">
    <property type="entry name" value="MONOCYTE DIFFERENTIATION ANTIGEN CD14"/>
    <property type="match status" value="1"/>
</dbReference>
<evidence type="ECO:0000256" key="9">
    <source>
        <dbReference type="ARBA" id="ARBA00022614"/>
    </source>
</evidence>
<evidence type="ECO:0000256" key="7">
    <source>
        <dbReference type="ARBA" id="ARBA00022525"/>
    </source>
</evidence>
<evidence type="ECO:0000256" key="17">
    <source>
        <dbReference type="ARBA" id="ARBA00023180"/>
    </source>
</evidence>
<gene>
    <name evidence="23" type="primary">LOC117351709</name>
</gene>
<evidence type="ECO:0000256" key="15">
    <source>
        <dbReference type="ARBA" id="ARBA00023136"/>
    </source>
</evidence>
<keyword evidence="6" id="KW-1003">Cell membrane</keyword>
<evidence type="ECO:0000256" key="5">
    <source>
        <dbReference type="ARBA" id="ARBA00020237"/>
    </source>
</evidence>
<dbReference type="GO" id="GO:0045121">
    <property type="term" value="C:membrane raft"/>
    <property type="evidence" value="ECO:0007669"/>
    <property type="project" value="UniProtKB-SubCell"/>
</dbReference>
<evidence type="ECO:0000256" key="13">
    <source>
        <dbReference type="ARBA" id="ARBA00022859"/>
    </source>
</evidence>
<dbReference type="SUPFAM" id="SSF52058">
    <property type="entry name" value="L domain-like"/>
    <property type="match status" value="1"/>
</dbReference>
<evidence type="ECO:0000256" key="2">
    <source>
        <dbReference type="ARBA" id="ARBA00004555"/>
    </source>
</evidence>
<dbReference type="InParanoid" id="A0A6P8PHI4"/>
<dbReference type="GO" id="GO:0046696">
    <property type="term" value="C:lipopolysaccharide receptor complex"/>
    <property type="evidence" value="ECO:0007669"/>
    <property type="project" value="TreeGrafter"/>
</dbReference>
<evidence type="ECO:0000256" key="8">
    <source>
        <dbReference type="ARBA" id="ARBA00022588"/>
    </source>
</evidence>
<keyword evidence="14" id="KW-0333">Golgi apparatus</keyword>
<evidence type="ECO:0000256" key="19">
    <source>
        <dbReference type="ARBA" id="ARBA00023288"/>
    </source>
</evidence>
<keyword evidence="9" id="KW-0433">Leucine-rich repeat</keyword>
<dbReference type="Gene3D" id="3.80.10.10">
    <property type="entry name" value="Ribonuclease Inhibitor"/>
    <property type="match status" value="2"/>
</dbReference>
<evidence type="ECO:0000256" key="4">
    <source>
        <dbReference type="ARBA" id="ARBA00004613"/>
    </source>
</evidence>
<dbReference type="Proteomes" id="UP000515159">
    <property type="component" value="Chromosome 18"/>
</dbReference>
<dbReference type="GO" id="GO:0071222">
    <property type="term" value="P:cellular response to lipopolysaccharide"/>
    <property type="evidence" value="ECO:0007669"/>
    <property type="project" value="TreeGrafter"/>
</dbReference>
<dbReference type="GO" id="GO:0009897">
    <property type="term" value="C:external side of plasma membrane"/>
    <property type="evidence" value="ECO:0007669"/>
    <property type="project" value="TreeGrafter"/>
</dbReference>
<evidence type="ECO:0000256" key="21">
    <source>
        <dbReference type="SAM" id="SignalP"/>
    </source>
</evidence>
<dbReference type="SMART" id="SM00369">
    <property type="entry name" value="LRR_TYP"/>
    <property type="match status" value="4"/>
</dbReference>
<reference evidence="23" key="1">
    <citation type="submission" date="2025-08" db="UniProtKB">
        <authorList>
            <consortium name="RefSeq"/>
        </authorList>
    </citation>
    <scope>IDENTIFICATION</scope>
</reference>
<keyword evidence="18" id="KW-0395">Inflammatory response</keyword>
<evidence type="ECO:0000256" key="14">
    <source>
        <dbReference type="ARBA" id="ARBA00023034"/>
    </source>
</evidence>
<dbReference type="InterPro" id="IPR016337">
    <property type="entry name" value="Monocyte_diff_Ag_CD14"/>
</dbReference>
<dbReference type="GO" id="GO:0045087">
    <property type="term" value="P:innate immune response"/>
    <property type="evidence" value="ECO:0007669"/>
    <property type="project" value="UniProtKB-KW"/>
</dbReference>
<organism evidence="22 23">
    <name type="scientific">Geotrypetes seraphini</name>
    <name type="common">Gaboon caecilian</name>
    <name type="synonym">Caecilia seraphini</name>
    <dbReference type="NCBI Taxonomy" id="260995"/>
    <lineage>
        <taxon>Eukaryota</taxon>
        <taxon>Metazoa</taxon>
        <taxon>Chordata</taxon>
        <taxon>Craniata</taxon>
        <taxon>Vertebrata</taxon>
        <taxon>Euteleostomi</taxon>
        <taxon>Amphibia</taxon>
        <taxon>Gymnophiona</taxon>
        <taxon>Geotrypetes</taxon>
    </lineage>
</organism>
<evidence type="ECO:0000256" key="12">
    <source>
        <dbReference type="ARBA" id="ARBA00022737"/>
    </source>
</evidence>
<protein>
    <recommendedName>
        <fullName evidence="5">Monocyte differentiation antigen CD14</fullName>
    </recommendedName>
    <alternativeName>
        <fullName evidence="20">Myeloid cell-specific leucine-rich glycoprotein</fullName>
    </alternativeName>
</protein>
<accession>A0A6P8PHI4</accession>
<evidence type="ECO:0000313" key="23">
    <source>
        <dbReference type="RefSeq" id="XP_033783324.1"/>
    </source>
</evidence>
<dbReference type="GO" id="GO:0001819">
    <property type="term" value="P:positive regulation of cytokine production"/>
    <property type="evidence" value="ECO:0007669"/>
    <property type="project" value="TreeGrafter"/>
</dbReference>
<proteinExistence type="predicted"/>
<dbReference type="RefSeq" id="XP_033783324.1">
    <property type="nucleotide sequence ID" value="XM_033927433.1"/>
</dbReference>
<keyword evidence="8" id="KW-0399">Innate immunity</keyword>
<feature type="chain" id="PRO_5028411118" description="Monocyte differentiation antigen CD14" evidence="21">
    <location>
        <begin position="23"/>
        <end position="446"/>
    </location>
</feature>
<dbReference type="GO" id="GO:0005794">
    <property type="term" value="C:Golgi apparatus"/>
    <property type="evidence" value="ECO:0007669"/>
    <property type="project" value="UniProtKB-SubCell"/>
</dbReference>
<dbReference type="AlphaFoldDB" id="A0A6P8PHI4"/>
<dbReference type="GO" id="GO:0001530">
    <property type="term" value="F:lipopolysaccharide binding"/>
    <property type="evidence" value="ECO:0007669"/>
    <property type="project" value="TreeGrafter"/>
</dbReference>
<keyword evidence="7" id="KW-0964">Secreted</keyword>
<evidence type="ECO:0000256" key="1">
    <source>
        <dbReference type="ARBA" id="ARBA00004285"/>
    </source>
</evidence>
<feature type="signal peptide" evidence="21">
    <location>
        <begin position="1"/>
        <end position="22"/>
    </location>
</feature>
<dbReference type="GO" id="GO:0006954">
    <property type="term" value="P:inflammatory response"/>
    <property type="evidence" value="ECO:0007669"/>
    <property type="project" value="UniProtKB-KW"/>
</dbReference>
<evidence type="ECO:0000256" key="16">
    <source>
        <dbReference type="ARBA" id="ARBA00023157"/>
    </source>
</evidence>
<keyword evidence="19" id="KW-0449">Lipoprotein</keyword>
<comment type="subcellular location">
    <subcellularLocation>
        <location evidence="3">Cell membrane</location>
        <topology evidence="3">Lipid-anchor</topology>
        <topology evidence="3">GPI-anchor</topology>
    </subcellularLocation>
    <subcellularLocation>
        <location evidence="2">Golgi apparatus</location>
    </subcellularLocation>
    <subcellularLocation>
        <location evidence="1">Membrane raft</location>
    </subcellularLocation>
    <subcellularLocation>
        <location evidence="4">Secreted</location>
    </subcellularLocation>
</comment>
<dbReference type="InterPro" id="IPR032675">
    <property type="entry name" value="LRR_dom_sf"/>
</dbReference>
<dbReference type="PANTHER" id="PTHR10630">
    <property type="entry name" value="MONOCYTE DIFFERENTIATION ANTIGEN CD14"/>
    <property type="match status" value="1"/>
</dbReference>
<evidence type="ECO:0000313" key="22">
    <source>
        <dbReference type="Proteomes" id="UP000515159"/>
    </source>
</evidence>
<keyword evidence="16" id="KW-1015">Disulfide bond</keyword>
<dbReference type="KEGG" id="gsh:117351709"/>
<dbReference type="GO" id="GO:0034142">
    <property type="term" value="P:toll-like receptor 4 signaling pathway"/>
    <property type="evidence" value="ECO:0007669"/>
    <property type="project" value="TreeGrafter"/>
</dbReference>
<keyword evidence="12" id="KW-0677">Repeat</keyword>
<keyword evidence="17" id="KW-0325">Glycoprotein</keyword>
<dbReference type="GeneID" id="117351709"/>
<evidence type="ECO:0000256" key="3">
    <source>
        <dbReference type="ARBA" id="ARBA00004609"/>
    </source>
</evidence>
<evidence type="ECO:0000256" key="11">
    <source>
        <dbReference type="ARBA" id="ARBA00022729"/>
    </source>
</evidence>
<keyword evidence="13" id="KW-0391">Immunity</keyword>
<dbReference type="GO" id="GO:0005576">
    <property type="term" value="C:extracellular region"/>
    <property type="evidence" value="ECO:0007669"/>
    <property type="project" value="UniProtKB-SubCell"/>
</dbReference>
<dbReference type="InterPro" id="IPR003591">
    <property type="entry name" value="Leu-rich_rpt_typical-subtyp"/>
</dbReference>
<keyword evidence="11 21" id="KW-0732">Signal</keyword>